<evidence type="ECO:0000313" key="4">
    <source>
        <dbReference type="Proteomes" id="UP000255213"/>
    </source>
</evidence>
<reference evidence="2 4" key="3">
    <citation type="submission" date="2018-06" db="EMBL/GenBank/DDBJ databases">
        <authorList>
            <consortium name="Pathogen Informatics"/>
            <person name="Doyle S."/>
        </authorList>
    </citation>
    <scope>NUCLEOTIDE SEQUENCE [LARGE SCALE GENOMIC DNA]</scope>
    <source>
        <strain evidence="2 4">NCTC12957</strain>
    </source>
</reference>
<dbReference type="Proteomes" id="UP000186437">
    <property type="component" value="Unassembled WGS sequence"/>
</dbReference>
<dbReference type="EMBL" id="MSJL01000088">
    <property type="protein sequence ID" value="OLF47396.1"/>
    <property type="molecule type" value="Genomic_DNA"/>
</dbReference>
<gene>
    <name evidence="1" type="ORF">BU200_10260</name>
    <name evidence="2" type="ORF">NCTC12957_00735</name>
</gene>
<dbReference type="RefSeq" id="WP_075100031.1">
    <property type="nucleotide sequence ID" value="NZ_MSJL01000088.1"/>
</dbReference>
<name>A0A1Q8E6G4_STRAI</name>
<organism evidence="1 3">
    <name type="scientific">Streptococcus acidominimus</name>
    <dbReference type="NCBI Taxonomy" id="1326"/>
    <lineage>
        <taxon>Bacteria</taxon>
        <taxon>Bacillati</taxon>
        <taxon>Bacillota</taxon>
        <taxon>Bacilli</taxon>
        <taxon>Lactobacillales</taxon>
        <taxon>Streptococcaceae</taxon>
        <taxon>Streptococcus</taxon>
    </lineage>
</organism>
<keyword evidence="3" id="KW-1185">Reference proteome</keyword>
<evidence type="ECO:0000313" key="1">
    <source>
        <dbReference type="EMBL" id="OLF47396.1"/>
    </source>
</evidence>
<dbReference type="Proteomes" id="UP000255213">
    <property type="component" value="Unassembled WGS sequence"/>
</dbReference>
<reference evidence="3" key="1">
    <citation type="submission" date="2016-12" db="EMBL/GenBank/DDBJ databases">
        <authorList>
            <person name="Gulvik C.A."/>
        </authorList>
    </citation>
    <scope>NUCLEOTIDE SEQUENCE [LARGE SCALE GENOMIC DNA]</scope>
    <source>
        <strain evidence="3">ATCC 51725</strain>
    </source>
</reference>
<dbReference type="EMBL" id="UHEN01000001">
    <property type="protein sequence ID" value="SUN06627.1"/>
    <property type="molecule type" value="Genomic_DNA"/>
</dbReference>
<dbReference type="AlphaFoldDB" id="A0A1Q8E6G4"/>
<proteinExistence type="predicted"/>
<sequence length="135" mass="15521">MRKKLFILFIILGGLVMAFSLNGNIQKNKEAERNRQYEVSLVKKLKDSYSEINKIVISDVEFENKPTNWHCQLLILFSDGKHIQFGTSYSLTTNNFSTGGIKRKQNGEWEDLQSRKGKTVSTIKVIYSNGEEDLQ</sequence>
<reference evidence="1" key="2">
    <citation type="submission" date="2016-12" db="EMBL/GenBank/DDBJ databases">
        <authorList>
            <person name="Song W.-J."/>
            <person name="Kurnit D.M."/>
        </authorList>
    </citation>
    <scope>NUCLEOTIDE SEQUENCE [LARGE SCALE GENOMIC DNA]</scope>
    <source>
        <strain evidence="1">ATCC 51725</strain>
    </source>
</reference>
<evidence type="ECO:0000313" key="3">
    <source>
        <dbReference type="Proteomes" id="UP000186437"/>
    </source>
</evidence>
<evidence type="ECO:0000313" key="2">
    <source>
        <dbReference type="EMBL" id="SUN06627.1"/>
    </source>
</evidence>
<protein>
    <recommendedName>
        <fullName evidence="5">DUF1433 domain-containing protein</fullName>
    </recommendedName>
</protein>
<accession>A0A1Q8E6G4</accession>
<dbReference type="OrthoDB" id="2228839at2"/>
<evidence type="ECO:0008006" key="5">
    <source>
        <dbReference type="Google" id="ProtNLM"/>
    </source>
</evidence>